<organism evidence="3 4">
    <name type="scientific">Gemelliphila palaticanis</name>
    <dbReference type="NCBI Taxonomy" id="81950"/>
    <lineage>
        <taxon>Bacteria</taxon>
        <taxon>Bacillati</taxon>
        <taxon>Bacillota</taxon>
        <taxon>Bacilli</taxon>
        <taxon>Bacillales</taxon>
        <taxon>Gemellaceae</taxon>
        <taxon>Gemelliphila</taxon>
    </lineage>
</organism>
<sequence length="441" mass="51650">MEKRKEFFKTLILSFLVVSSILLTFNIAGYKPKYDILGTTQDKKTENQDYAKLKSNSLNLLSPDIIIETNSNYREEQAIPLAITKLSNVNAIKDRAVIKNILSTVASNNIEETRFRNKPISEVLKDYNKIYTFRYKHYIDTISSKLIYLGENNSNTKFDFDTVILVDNKPNNIYLYKEGIDNYFQIELDNNIFEKIEKEFEQHKKSYYKYSIDGIKKIYIEDKEDYYIDIYSYDEIDLRDVSNDIFLRNSNVKYSNIIDDNKEVTDGYSILRKSDNAITYINPSNISETKNNTDIQSRAASFLVYRYLPNNDYSILDIIGNEIVYKEIYKGSSVYSKDYSSSIKINVSSEGIYNVKYPLIIKNNLLSSEKMKEGSLENISAIMNYLYYNTNLNDVEDIELSYDKTYSKNKTFIYTPNWYIKYKGKYISYSDLKIKISRGEV</sequence>
<dbReference type="RefSeq" id="WP_179941865.1">
    <property type="nucleotide sequence ID" value="NZ_JACBYF010000028.1"/>
</dbReference>
<dbReference type="InterPro" id="IPR009996">
    <property type="entry name" value="YycH"/>
</dbReference>
<protein>
    <recommendedName>
        <fullName evidence="2">Regulatory protein YycH domain-containing protein</fullName>
    </recommendedName>
</protein>
<feature type="transmembrane region" description="Helical" evidence="1">
    <location>
        <begin position="12"/>
        <end position="30"/>
    </location>
</feature>
<dbReference type="EMBL" id="JACBYF010000028">
    <property type="protein sequence ID" value="NYS48083.1"/>
    <property type="molecule type" value="Genomic_DNA"/>
</dbReference>
<evidence type="ECO:0000259" key="2">
    <source>
        <dbReference type="Pfam" id="PF07435"/>
    </source>
</evidence>
<comment type="caution">
    <text evidence="3">The sequence shown here is derived from an EMBL/GenBank/DDBJ whole genome shotgun (WGS) entry which is preliminary data.</text>
</comment>
<reference evidence="3 4" key="1">
    <citation type="submission" date="2020-07" db="EMBL/GenBank/DDBJ databases">
        <title>MOT database genomes.</title>
        <authorList>
            <person name="Joseph S."/>
            <person name="Aduse-Opoku J."/>
            <person name="Hashim A."/>
            <person name="Wade W."/>
            <person name="Curtis M."/>
        </authorList>
    </citation>
    <scope>NUCLEOTIDE SEQUENCE [LARGE SCALE GENOMIC DNA]</scope>
    <source>
        <strain evidence="3 4">CIP 106318</strain>
    </source>
</reference>
<gene>
    <name evidence="3" type="ORF">HZY85_07855</name>
</gene>
<name>A0ABX2T0B0_9BACL</name>
<dbReference type="Proteomes" id="UP000531840">
    <property type="component" value="Unassembled WGS sequence"/>
</dbReference>
<keyword evidence="1" id="KW-0472">Membrane</keyword>
<keyword evidence="1" id="KW-1133">Transmembrane helix</keyword>
<keyword evidence="1" id="KW-0812">Transmembrane</keyword>
<dbReference type="Pfam" id="PF07435">
    <property type="entry name" value="YycH"/>
    <property type="match status" value="1"/>
</dbReference>
<keyword evidence="4" id="KW-1185">Reference proteome</keyword>
<evidence type="ECO:0000313" key="3">
    <source>
        <dbReference type="EMBL" id="NYS48083.1"/>
    </source>
</evidence>
<evidence type="ECO:0000256" key="1">
    <source>
        <dbReference type="SAM" id="Phobius"/>
    </source>
</evidence>
<proteinExistence type="predicted"/>
<feature type="domain" description="Regulatory protein YycH" evidence="2">
    <location>
        <begin position="7"/>
        <end position="429"/>
    </location>
</feature>
<accession>A0ABX2T0B0</accession>
<evidence type="ECO:0000313" key="4">
    <source>
        <dbReference type="Proteomes" id="UP000531840"/>
    </source>
</evidence>